<feature type="domain" description="YgxA-like helix-turn-helix" evidence="2">
    <location>
        <begin position="225"/>
        <end position="287"/>
    </location>
</feature>
<evidence type="ECO:0000313" key="5">
    <source>
        <dbReference type="Proteomes" id="UP000015500"/>
    </source>
</evidence>
<protein>
    <recommendedName>
        <fullName evidence="6">Nucleotidyltransferase-like domain-containing protein</fullName>
    </recommendedName>
</protein>
<dbReference type="OrthoDB" id="2350973at2"/>
<feature type="domain" description="Nucleotidyltransferase-like" evidence="1">
    <location>
        <begin position="1"/>
        <end position="118"/>
    </location>
</feature>
<dbReference type="EMBL" id="CP006254">
    <property type="protein sequence ID" value="AGT30901.1"/>
    <property type="molecule type" value="Genomic_DNA"/>
</dbReference>
<dbReference type="AlphaFoldDB" id="S6A068"/>
<dbReference type="Gene3D" id="1.20.120.330">
    <property type="entry name" value="Nucleotidyltransferases domain 2"/>
    <property type="match status" value="1"/>
</dbReference>
<feature type="domain" description="YgxA-like substrate binding" evidence="3">
    <location>
        <begin position="119"/>
        <end position="217"/>
    </location>
</feature>
<evidence type="ECO:0000259" key="2">
    <source>
        <dbReference type="Pfam" id="PF18576"/>
    </source>
</evidence>
<dbReference type="Gene3D" id="3.30.460.10">
    <property type="entry name" value="Beta Polymerase, domain 2"/>
    <property type="match status" value="1"/>
</dbReference>
<dbReference type="InterPro" id="IPR054515">
    <property type="entry name" value="YgxA-like_substrate-bd"/>
</dbReference>
<name>S6A068_GEOG3</name>
<dbReference type="Pfam" id="PF14540">
    <property type="entry name" value="NTF-like"/>
    <property type="match status" value="1"/>
</dbReference>
<dbReference type="RefSeq" id="WP_020958711.1">
    <property type="nucleotide sequence ID" value="NC_022080.4"/>
</dbReference>
<dbReference type="KEGG" id="gjf:M493_02840"/>
<dbReference type="PATRIC" id="fig|1345697.3.peg.489"/>
<dbReference type="InterPro" id="IPR036388">
    <property type="entry name" value="WH-like_DNA-bd_sf"/>
</dbReference>
<dbReference type="Gene3D" id="1.10.10.10">
    <property type="entry name" value="Winged helix-like DNA-binding domain superfamily/Winged helix DNA-binding domain"/>
    <property type="match status" value="1"/>
</dbReference>
<dbReference type="STRING" id="1921421.M493_02840"/>
<gene>
    <name evidence="4" type="ORF">M493_02840</name>
</gene>
<evidence type="ECO:0008006" key="6">
    <source>
        <dbReference type="Google" id="ProtNLM"/>
    </source>
</evidence>
<evidence type="ECO:0000259" key="3">
    <source>
        <dbReference type="Pfam" id="PF22339"/>
    </source>
</evidence>
<reference evidence="4 5" key="1">
    <citation type="journal article" date="2014" name="Genome Announc.">
        <title>Complete Genome Sequence of the Thermophilic Polychlorinated Biphenyl Degrader Geobacillus sp. Strain JF8 (NBRC 109937).</title>
        <authorList>
            <person name="Shintani M."/>
            <person name="Ohtsubo Y."/>
            <person name="Fukuda K."/>
            <person name="Hosoyama A."/>
            <person name="Ohji S."/>
            <person name="Yamazoe A."/>
            <person name="Fujita N."/>
            <person name="Nagata Y."/>
            <person name="Tsuda M."/>
            <person name="Hatta T."/>
            <person name="Kimbara K."/>
        </authorList>
    </citation>
    <scope>NUCLEOTIDE SEQUENCE [LARGE SCALE GENOMIC DNA]</scope>
    <source>
        <strain evidence="4 5">JF8</strain>
    </source>
</reference>
<organism evidence="4 5">
    <name type="scientific">Geobacillus genomosp. 3</name>
    <dbReference type="NCBI Taxonomy" id="1921421"/>
    <lineage>
        <taxon>Bacteria</taxon>
        <taxon>Bacillati</taxon>
        <taxon>Bacillota</taxon>
        <taxon>Bacilli</taxon>
        <taxon>Bacillales</taxon>
        <taxon>Anoxybacillaceae</taxon>
        <taxon>Geobacillus</taxon>
    </lineage>
</organism>
<sequence length="293" mass="33928">MEQFLRPICQEWASRCNTHGILMIEKAVCHTAVTDTFDAVLLVIVDSQSEPVFLKHYSLDSEKAALYVVNEQKLNEWLILGSPRKAIDWVFNGKVIFDRSDYIRQLRRRLEQFPPRQRQLKMGIEFAKLIRRYIDGKALFMARHWLDSYNHMVQALHHLARLTLIEYGFYPEVTVWSQVKHMNGQVYKLYEELVGSEEPLPKRLELLLLASEFLIHSSVAAGSIHLCEVLKEKEGAWSIAEMACHPQLAPYSVDLAIMVEYLVERRVLAAVERPTGGNKIAERYYAVQRGEAR</sequence>
<dbReference type="Pfam" id="PF18576">
    <property type="entry name" value="HTH_52"/>
    <property type="match status" value="1"/>
</dbReference>
<proteinExistence type="predicted"/>
<dbReference type="InterPro" id="IPR041143">
    <property type="entry name" value="YgxA_HTH"/>
</dbReference>
<evidence type="ECO:0000313" key="4">
    <source>
        <dbReference type="EMBL" id="AGT30901.1"/>
    </source>
</evidence>
<dbReference type="Proteomes" id="UP000015500">
    <property type="component" value="Chromosome"/>
</dbReference>
<keyword evidence="5" id="KW-1185">Reference proteome</keyword>
<evidence type="ECO:0000259" key="1">
    <source>
        <dbReference type="Pfam" id="PF14540"/>
    </source>
</evidence>
<dbReference type="Pfam" id="PF22339">
    <property type="entry name" value="YgxA-like_sub_bind"/>
    <property type="match status" value="1"/>
</dbReference>
<dbReference type="HOGENOM" id="CLU_066613_0_0_9"/>
<dbReference type="InterPro" id="IPR029348">
    <property type="entry name" value="NTF-like"/>
</dbReference>
<accession>S6A068</accession>
<dbReference type="InterPro" id="IPR043519">
    <property type="entry name" value="NT_sf"/>
</dbReference>